<feature type="transmembrane region" description="Helical" evidence="8">
    <location>
        <begin position="290"/>
        <end position="306"/>
    </location>
</feature>
<keyword evidence="10" id="KW-1185">Reference proteome</keyword>
<feature type="transmembrane region" description="Helical" evidence="8">
    <location>
        <begin position="312"/>
        <end position="328"/>
    </location>
</feature>
<evidence type="ECO:0000256" key="2">
    <source>
        <dbReference type="ARBA" id="ARBA00022475"/>
    </source>
</evidence>
<comment type="subcellular location">
    <subcellularLocation>
        <location evidence="1">Cell membrane</location>
        <topology evidence="1">Multi-pass membrane protein</topology>
    </subcellularLocation>
</comment>
<dbReference type="Pfam" id="PF09594">
    <property type="entry name" value="GT87"/>
    <property type="match status" value="1"/>
</dbReference>
<keyword evidence="2" id="KW-1003">Cell membrane</keyword>
<feature type="transmembrane region" description="Helical" evidence="8">
    <location>
        <begin position="179"/>
        <end position="199"/>
    </location>
</feature>
<feature type="transmembrane region" description="Helical" evidence="8">
    <location>
        <begin position="124"/>
        <end position="144"/>
    </location>
</feature>
<comment type="similarity">
    <text evidence="7">Belongs to the glycosyltransferase 87 family.</text>
</comment>
<feature type="transmembrane region" description="Helical" evidence="8">
    <location>
        <begin position="12"/>
        <end position="37"/>
    </location>
</feature>
<gene>
    <name evidence="9" type="ORF">ACFFQA_30325</name>
</gene>
<dbReference type="Proteomes" id="UP001589693">
    <property type="component" value="Unassembled WGS sequence"/>
</dbReference>
<dbReference type="InterPro" id="IPR018584">
    <property type="entry name" value="GT87"/>
</dbReference>
<dbReference type="RefSeq" id="WP_377859769.1">
    <property type="nucleotide sequence ID" value="NZ_JBHLZU010000026.1"/>
</dbReference>
<dbReference type="GO" id="GO:0016757">
    <property type="term" value="F:glycosyltransferase activity"/>
    <property type="evidence" value="ECO:0007669"/>
    <property type="project" value="UniProtKB-KW"/>
</dbReference>
<feature type="transmembrane region" description="Helical" evidence="8">
    <location>
        <begin position="372"/>
        <end position="391"/>
    </location>
</feature>
<feature type="transmembrane region" description="Helical" evidence="8">
    <location>
        <begin position="77"/>
        <end position="93"/>
    </location>
</feature>
<comment type="caution">
    <text evidence="9">The sequence shown here is derived from an EMBL/GenBank/DDBJ whole genome shotgun (WGS) entry which is preliminary data.</text>
</comment>
<feature type="transmembrane region" description="Helical" evidence="8">
    <location>
        <begin position="100"/>
        <end position="118"/>
    </location>
</feature>
<feature type="transmembrane region" description="Helical" evidence="8">
    <location>
        <begin position="156"/>
        <end position="173"/>
    </location>
</feature>
<feature type="transmembrane region" description="Helical" evidence="8">
    <location>
        <begin position="265"/>
        <end position="285"/>
    </location>
</feature>
<sequence length="410" mass="44353">MLTTIWDRCRTLVLRNGALLVVAAVVALVAVVLWRLADARHVYEDLDVYRLAVHAWWNGGDMYGLLPTTAAGNHLPFIYPPFAVLVLAPFALLPRDPAVALNFAVSVAALGATLYVVVRRLWRAGGPKGAFVLTAVLLPFALLMEPVTETLDYGQVNLWLMALVAVDCLAISPKWPRGMLVGIAAAIKLTPAAFLLYFLLRKDYRAALVTVVSGAAATLIGFVIAPNSSLHYWLDGGASSMSGTPFSANQTITAMLVRLQPPVELVGVLIVLLSLLAIGMGALVVRRAEAPLAMVANGIVALLISPTSWSHHWVWIVPALVIMIAYALRVNGYAWLAVAAVTTVVFYVGWHFKLPTAGNQELLWTPGEHLLGNSYVIVGFALLASGAYLAWRRPRLLIARRDLGRPVPYS</sequence>
<dbReference type="EC" id="2.4.-.-" evidence="9"/>
<keyword evidence="3 9" id="KW-0808">Transferase</keyword>
<evidence type="ECO:0000256" key="4">
    <source>
        <dbReference type="ARBA" id="ARBA00022692"/>
    </source>
</evidence>
<feature type="transmembrane region" description="Helical" evidence="8">
    <location>
        <begin position="333"/>
        <end position="352"/>
    </location>
</feature>
<evidence type="ECO:0000256" key="5">
    <source>
        <dbReference type="ARBA" id="ARBA00022989"/>
    </source>
</evidence>
<evidence type="ECO:0000256" key="6">
    <source>
        <dbReference type="ARBA" id="ARBA00023136"/>
    </source>
</evidence>
<reference evidence="9 10" key="1">
    <citation type="submission" date="2024-09" db="EMBL/GenBank/DDBJ databases">
        <authorList>
            <person name="Sun Q."/>
            <person name="Mori K."/>
        </authorList>
    </citation>
    <scope>NUCLEOTIDE SEQUENCE [LARGE SCALE GENOMIC DNA]</scope>
    <source>
        <strain evidence="9 10">TBRC 7907</strain>
    </source>
</reference>
<evidence type="ECO:0000256" key="3">
    <source>
        <dbReference type="ARBA" id="ARBA00022679"/>
    </source>
</evidence>
<evidence type="ECO:0000313" key="10">
    <source>
        <dbReference type="Proteomes" id="UP001589693"/>
    </source>
</evidence>
<keyword evidence="9" id="KW-0328">Glycosyltransferase</keyword>
<keyword evidence="4 8" id="KW-0812">Transmembrane</keyword>
<protein>
    <submittedName>
        <fullName evidence="9">Glycosyltransferase family 87 protein</fullName>
        <ecNumber evidence="9">2.4.-.-</ecNumber>
    </submittedName>
</protein>
<name>A0ABV6A8N0_9PSEU</name>
<keyword evidence="5 8" id="KW-1133">Transmembrane helix</keyword>
<organism evidence="9 10">
    <name type="scientific">Allokutzneria oryzae</name>
    <dbReference type="NCBI Taxonomy" id="1378989"/>
    <lineage>
        <taxon>Bacteria</taxon>
        <taxon>Bacillati</taxon>
        <taxon>Actinomycetota</taxon>
        <taxon>Actinomycetes</taxon>
        <taxon>Pseudonocardiales</taxon>
        <taxon>Pseudonocardiaceae</taxon>
        <taxon>Allokutzneria</taxon>
    </lineage>
</organism>
<evidence type="ECO:0000313" key="9">
    <source>
        <dbReference type="EMBL" id="MFB9908251.1"/>
    </source>
</evidence>
<proteinExistence type="inferred from homology"/>
<dbReference type="EMBL" id="JBHLZU010000026">
    <property type="protein sequence ID" value="MFB9908251.1"/>
    <property type="molecule type" value="Genomic_DNA"/>
</dbReference>
<evidence type="ECO:0000256" key="7">
    <source>
        <dbReference type="ARBA" id="ARBA00024033"/>
    </source>
</evidence>
<accession>A0ABV6A8N0</accession>
<evidence type="ECO:0000256" key="1">
    <source>
        <dbReference type="ARBA" id="ARBA00004651"/>
    </source>
</evidence>
<keyword evidence="6 8" id="KW-0472">Membrane</keyword>
<evidence type="ECO:0000256" key="8">
    <source>
        <dbReference type="SAM" id="Phobius"/>
    </source>
</evidence>
<feature type="transmembrane region" description="Helical" evidence="8">
    <location>
        <begin position="206"/>
        <end position="225"/>
    </location>
</feature>